<evidence type="ECO:0000259" key="7">
    <source>
        <dbReference type="SMART" id="SM00900"/>
    </source>
</evidence>
<dbReference type="AlphaFoldDB" id="A0A1E3U907"/>
<comment type="function">
    <text evidence="6">Part of a membrane-bound complex that couples electron transfer with translocation of ions across the membrane.</text>
</comment>
<feature type="modified residue" description="FMN phosphoryl threonine" evidence="6">
    <location>
        <position position="176"/>
    </location>
</feature>
<dbReference type="EC" id="7.-.-.-" evidence="6"/>
<dbReference type="GO" id="GO:0009055">
    <property type="term" value="F:electron transfer activity"/>
    <property type="evidence" value="ECO:0007669"/>
    <property type="project" value="InterPro"/>
</dbReference>
<evidence type="ECO:0000256" key="1">
    <source>
        <dbReference type="ARBA" id="ARBA00022448"/>
    </source>
</evidence>
<dbReference type="Pfam" id="PF04205">
    <property type="entry name" value="FMN_bind"/>
    <property type="match status" value="1"/>
</dbReference>
<keyword evidence="5 6" id="KW-0249">Electron transport</keyword>
<keyword evidence="3 6" id="KW-0285">Flavoprotein</keyword>
<keyword evidence="6" id="KW-1003">Cell membrane</keyword>
<evidence type="ECO:0000256" key="6">
    <source>
        <dbReference type="HAMAP-Rule" id="MF_00479"/>
    </source>
</evidence>
<dbReference type="PANTHER" id="PTHR36118">
    <property type="entry name" value="ION-TRANSLOCATING OXIDOREDUCTASE COMPLEX SUBUNIT G"/>
    <property type="match status" value="1"/>
</dbReference>
<keyword evidence="6" id="KW-1278">Translocase</keyword>
<keyword evidence="4 6" id="KW-0288">FMN</keyword>
<dbReference type="OrthoDB" id="9787579at2"/>
<dbReference type="RefSeq" id="WP_069408851.1">
    <property type="nucleotide sequence ID" value="NZ_DAWDRA010000170.1"/>
</dbReference>
<comment type="caution">
    <text evidence="8">The sequence shown here is derived from an EMBL/GenBank/DDBJ whole genome shotgun (WGS) entry which is preliminary data.</text>
</comment>
<dbReference type="EMBL" id="MEHD01000054">
    <property type="protein sequence ID" value="ODR44924.1"/>
    <property type="molecule type" value="Genomic_DNA"/>
</dbReference>
<sequence length="204" mass="21722">MKNMLKDAGILFLITLISGLLLGLVYQVTKDPIAIQEENARQAARSEVFQDADYFEDSEGFTEEAAQAVLNDGGFAQQSINEYAAAMDKDGSILGYVITVTTHEGYGGDIKFTIGVREDGTLNGMSILSISETPGLGMKAEEVLKPQFEGKKADSYAYTKDGASAADEIDAITSATITTNAVTNGVNAGLYYFQTELKGGSGNE</sequence>
<dbReference type="InterPro" id="IPR007329">
    <property type="entry name" value="FMN-bd"/>
</dbReference>
<name>A0A1E3U907_9FIRM</name>
<keyword evidence="6" id="KW-0812">Transmembrane</keyword>
<dbReference type="InterPro" id="IPR010209">
    <property type="entry name" value="Ion_transpt_RnfG/RsxG"/>
</dbReference>
<dbReference type="EMBL" id="MEHA01000032">
    <property type="protein sequence ID" value="ODR43845.1"/>
    <property type="molecule type" value="Genomic_DNA"/>
</dbReference>
<keyword evidence="2 6" id="KW-0597">Phosphoprotein</keyword>
<evidence type="ECO:0000256" key="2">
    <source>
        <dbReference type="ARBA" id="ARBA00022553"/>
    </source>
</evidence>
<accession>A0A1E3U907</accession>
<evidence type="ECO:0000313" key="8">
    <source>
        <dbReference type="EMBL" id="ODR43845.1"/>
    </source>
</evidence>
<keyword evidence="6" id="KW-1133">Transmembrane helix</keyword>
<proteinExistence type="inferred from homology"/>
<dbReference type="GO" id="GO:0005886">
    <property type="term" value="C:plasma membrane"/>
    <property type="evidence" value="ECO:0007669"/>
    <property type="project" value="UniProtKB-SubCell"/>
</dbReference>
<feature type="domain" description="FMN-binding" evidence="7">
    <location>
        <begin position="105"/>
        <end position="193"/>
    </location>
</feature>
<comment type="similarity">
    <text evidence="6">Belongs to the RnfG family.</text>
</comment>
<comment type="cofactor">
    <cofactor evidence="6">
        <name>FMN</name>
        <dbReference type="ChEBI" id="CHEBI:58210"/>
    </cofactor>
</comment>
<dbReference type="SMART" id="SM00900">
    <property type="entry name" value="FMN_bind"/>
    <property type="match status" value="1"/>
</dbReference>
<dbReference type="Proteomes" id="UP000094271">
    <property type="component" value="Unassembled WGS sequence"/>
</dbReference>
<dbReference type="Proteomes" id="UP000094869">
    <property type="component" value="Unassembled WGS sequence"/>
</dbReference>
<evidence type="ECO:0000313" key="9">
    <source>
        <dbReference type="EMBL" id="ODR44924.1"/>
    </source>
</evidence>
<keyword evidence="11" id="KW-1185">Reference proteome</keyword>
<keyword evidence="1 6" id="KW-0813">Transport</keyword>
<dbReference type="PIRSF" id="PIRSF006091">
    <property type="entry name" value="E_trnsport_RnfG"/>
    <property type="match status" value="1"/>
</dbReference>
<dbReference type="NCBIfam" id="TIGR01947">
    <property type="entry name" value="rnfG"/>
    <property type="match status" value="1"/>
</dbReference>
<evidence type="ECO:0000256" key="3">
    <source>
        <dbReference type="ARBA" id="ARBA00022630"/>
    </source>
</evidence>
<evidence type="ECO:0000256" key="5">
    <source>
        <dbReference type="ARBA" id="ARBA00022982"/>
    </source>
</evidence>
<dbReference type="PANTHER" id="PTHR36118:SF1">
    <property type="entry name" value="ION-TRANSLOCATING OXIDOREDUCTASE COMPLEX SUBUNIT G"/>
    <property type="match status" value="1"/>
</dbReference>
<comment type="subcellular location">
    <subcellularLocation>
        <location evidence="6">Cell membrane</location>
        <topology evidence="6">Single-pass membrane protein</topology>
    </subcellularLocation>
</comment>
<protein>
    <recommendedName>
        <fullName evidence="6">Ion-translocating oxidoreductase complex subunit G</fullName>
        <ecNumber evidence="6">7.-.-.-</ecNumber>
    </recommendedName>
    <alternativeName>
        <fullName evidence="6">Rnf electron transport complex subunit G</fullName>
    </alternativeName>
</protein>
<reference evidence="8 10" key="2">
    <citation type="submission" date="2016-08" db="EMBL/GenBank/DDBJ databases">
        <authorList>
            <person name="Seilhamer J.J."/>
        </authorList>
    </citation>
    <scope>NUCLEOTIDE SEQUENCE [LARGE SCALE GENOMIC DNA]</scope>
    <source>
        <strain evidence="8 10">NML150140-1</strain>
    </source>
</reference>
<evidence type="ECO:0000313" key="10">
    <source>
        <dbReference type="Proteomes" id="UP000094271"/>
    </source>
</evidence>
<comment type="subunit">
    <text evidence="6">The complex is composed of six subunits: RnfA, RnfB, RnfC, RnfD, RnfE and RnfG.</text>
</comment>
<reference evidence="9 11" key="1">
    <citation type="submission" date="2016-08" db="EMBL/GenBank/DDBJ databases">
        <title>Characterization of Isolates of Eisenbergiella tayi Derived from Blood Cultures, Using Whole Genome Sequencing.</title>
        <authorList>
            <person name="Bernier A.-M."/>
            <person name="Burdz T."/>
            <person name="Wiebe D."/>
            <person name="Bernard K."/>
        </authorList>
    </citation>
    <scope>NUCLEOTIDE SEQUENCE [LARGE SCALE GENOMIC DNA]</scope>
    <source>
        <strain evidence="9 11">NML120146</strain>
    </source>
</reference>
<keyword evidence="6" id="KW-0472">Membrane</keyword>
<dbReference type="GO" id="GO:0022900">
    <property type="term" value="P:electron transport chain"/>
    <property type="evidence" value="ECO:0007669"/>
    <property type="project" value="UniProtKB-UniRule"/>
</dbReference>
<evidence type="ECO:0000313" key="11">
    <source>
        <dbReference type="Proteomes" id="UP000094869"/>
    </source>
</evidence>
<dbReference type="GO" id="GO:0010181">
    <property type="term" value="F:FMN binding"/>
    <property type="evidence" value="ECO:0007669"/>
    <property type="project" value="InterPro"/>
</dbReference>
<dbReference type="HAMAP" id="MF_00479">
    <property type="entry name" value="RsxG_RnfG"/>
    <property type="match status" value="1"/>
</dbReference>
<gene>
    <name evidence="6" type="primary">rnfG</name>
    <name evidence="8" type="ORF">BEI59_29360</name>
    <name evidence="9" type="ORF">BEI63_29630</name>
</gene>
<evidence type="ECO:0000256" key="4">
    <source>
        <dbReference type="ARBA" id="ARBA00022643"/>
    </source>
</evidence>
<organism evidence="8 10">
    <name type="scientific">Eisenbergiella tayi</name>
    <dbReference type="NCBI Taxonomy" id="1432052"/>
    <lineage>
        <taxon>Bacteria</taxon>
        <taxon>Bacillati</taxon>
        <taxon>Bacillota</taxon>
        <taxon>Clostridia</taxon>
        <taxon>Lachnospirales</taxon>
        <taxon>Lachnospiraceae</taxon>
        <taxon>Eisenbergiella</taxon>
    </lineage>
</organism>